<accession>A0A8K0KHC2</accession>
<dbReference type="Pfam" id="PF13843">
    <property type="entry name" value="DDE_Tnp_1_7"/>
    <property type="match status" value="2"/>
</dbReference>
<feature type="region of interest" description="Disordered" evidence="1">
    <location>
        <begin position="1"/>
        <end position="83"/>
    </location>
</feature>
<feature type="compositionally biased region" description="Acidic residues" evidence="1">
    <location>
        <begin position="31"/>
        <end position="47"/>
    </location>
</feature>
<proteinExistence type="predicted"/>
<dbReference type="InterPro" id="IPR029526">
    <property type="entry name" value="PGBD"/>
</dbReference>
<feature type="compositionally biased region" description="Acidic residues" evidence="1">
    <location>
        <begin position="57"/>
        <end position="69"/>
    </location>
</feature>
<comment type="caution">
    <text evidence="3">The sequence shown here is derived from an EMBL/GenBank/DDBJ whole genome shotgun (WGS) entry which is preliminary data.</text>
</comment>
<organism evidence="3 4">
    <name type="scientific">Ladona fulva</name>
    <name type="common">Scarce chaser dragonfly</name>
    <name type="synonym">Libellula fulva</name>
    <dbReference type="NCBI Taxonomy" id="123851"/>
    <lineage>
        <taxon>Eukaryota</taxon>
        <taxon>Metazoa</taxon>
        <taxon>Ecdysozoa</taxon>
        <taxon>Arthropoda</taxon>
        <taxon>Hexapoda</taxon>
        <taxon>Insecta</taxon>
        <taxon>Pterygota</taxon>
        <taxon>Palaeoptera</taxon>
        <taxon>Odonata</taxon>
        <taxon>Epiprocta</taxon>
        <taxon>Anisoptera</taxon>
        <taxon>Libelluloidea</taxon>
        <taxon>Libellulidae</taxon>
        <taxon>Ladona</taxon>
    </lineage>
</organism>
<gene>
    <name evidence="3" type="ORF">J437_LFUL014790</name>
</gene>
<reference evidence="3" key="1">
    <citation type="submission" date="2013-04" db="EMBL/GenBank/DDBJ databases">
        <authorList>
            <person name="Qu J."/>
            <person name="Murali S.C."/>
            <person name="Bandaranaike D."/>
            <person name="Bellair M."/>
            <person name="Blankenburg K."/>
            <person name="Chao H."/>
            <person name="Dinh H."/>
            <person name="Doddapaneni H."/>
            <person name="Downs B."/>
            <person name="Dugan-Rocha S."/>
            <person name="Elkadiri S."/>
            <person name="Gnanaolivu R.D."/>
            <person name="Hernandez B."/>
            <person name="Javaid M."/>
            <person name="Jayaseelan J.C."/>
            <person name="Lee S."/>
            <person name="Li M."/>
            <person name="Ming W."/>
            <person name="Munidasa M."/>
            <person name="Muniz J."/>
            <person name="Nguyen L."/>
            <person name="Ongeri F."/>
            <person name="Osuji N."/>
            <person name="Pu L.-L."/>
            <person name="Puazo M."/>
            <person name="Qu C."/>
            <person name="Quiroz J."/>
            <person name="Raj R."/>
            <person name="Weissenberger G."/>
            <person name="Xin Y."/>
            <person name="Zou X."/>
            <person name="Han Y."/>
            <person name="Richards S."/>
            <person name="Worley K."/>
            <person name="Muzny D."/>
            <person name="Gibbs R."/>
        </authorList>
    </citation>
    <scope>NUCLEOTIDE SEQUENCE</scope>
    <source>
        <strain evidence="3">Sampled in the wild</strain>
    </source>
</reference>
<feature type="compositionally biased region" description="Polar residues" evidence="1">
    <location>
        <begin position="1"/>
        <end position="18"/>
    </location>
</feature>
<evidence type="ECO:0000313" key="4">
    <source>
        <dbReference type="Proteomes" id="UP000792457"/>
    </source>
</evidence>
<evidence type="ECO:0000256" key="1">
    <source>
        <dbReference type="SAM" id="MobiDB-lite"/>
    </source>
</evidence>
<feature type="domain" description="PiggyBac transposable element-derived protein" evidence="2">
    <location>
        <begin position="93"/>
        <end position="188"/>
    </location>
</feature>
<dbReference type="EMBL" id="KZ308799">
    <property type="protein sequence ID" value="KAG8234338.1"/>
    <property type="molecule type" value="Genomic_DNA"/>
</dbReference>
<evidence type="ECO:0000313" key="3">
    <source>
        <dbReference type="EMBL" id="KAG8234338.1"/>
    </source>
</evidence>
<sequence>MASQHPSMPSISREVTTYSEDDSGTSYEPSGDSESDTSSDMDDEESDEPRLSSGDEGYLDEWIDGDDGDGSPPDLPFSGIEELKGDIDPNIEPIGIFDLPFTEVLLKQIVRETNRQGEQLFDESGRRKTKRILRWKGTDIEELKKFLGLCLLIGNVKFLSLACYWSTNPLYFHSVFGKIMSRNSVLRFVDHSNVDLNDNLFKIRPSKFITGRGNDIMTRKAFIFRQYLCKPEGYVLNVLVYTGRGMIIKPTAIRHSDAVVHKLLNNYINKGHVVYMDRFYSSVELAEKLIKEGTYICGTINKNRKSNPKDLVVKKIKKGYKIKLLPNIKVLSSSPNEMINERL</sequence>
<dbReference type="PANTHER" id="PTHR46599:SF3">
    <property type="entry name" value="PIGGYBAC TRANSPOSABLE ELEMENT-DERIVED PROTEIN 4"/>
    <property type="match status" value="1"/>
</dbReference>
<feature type="domain" description="PiggyBac transposable element-derived protein" evidence="2">
    <location>
        <begin position="228"/>
        <end position="319"/>
    </location>
</feature>
<name>A0A8K0KHC2_LADFU</name>
<protein>
    <recommendedName>
        <fullName evidence="2">PiggyBac transposable element-derived protein domain-containing protein</fullName>
    </recommendedName>
</protein>
<reference evidence="3" key="2">
    <citation type="submission" date="2017-10" db="EMBL/GenBank/DDBJ databases">
        <title>Ladona fulva Genome sequencing and assembly.</title>
        <authorList>
            <person name="Murali S."/>
            <person name="Richards S."/>
            <person name="Bandaranaike D."/>
            <person name="Bellair M."/>
            <person name="Blankenburg K."/>
            <person name="Chao H."/>
            <person name="Dinh H."/>
            <person name="Doddapaneni H."/>
            <person name="Dugan-Rocha S."/>
            <person name="Elkadiri S."/>
            <person name="Gnanaolivu R."/>
            <person name="Hernandez B."/>
            <person name="Skinner E."/>
            <person name="Javaid M."/>
            <person name="Lee S."/>
            <person name="Li M."/>
            <person name="Ming W."/>
            <person name="Munidasa M."/>
            <person name="Muniz J."/>
            <person name="Nguyen L."/>
            <person name="Hughes D."/>
            <person name="Osuji N."/>
            <person name="Pu L.-L."/>
            <person name="Puazo M."/>
            <person name="Qu C."/>
            <person name="Quiroz J."/>
            <person name="Raj R."/>
            <person name="Weissenberger G."/>
            <person name="Xin Y."/>
            <person name="Zou X."/>
            <person name="Han Y."/>
            <person name="Worley K."/>
            <person name="Muzny D."/>
            <person name="Gibbs R."/>
        </authorList>
    </citation>
    <scope>NUCLEOTIDE SEQUENCE</scope>
    <source>
        <strain evidence="3">Sampled in the wild</strain>
    </source>
</reference>
<dbReference type="AlphaFoldDB" id="A0A8K0KHC2"/>
<dbReference type="OrthoDB" id="6772179at2759"/>
<dbReference type="PANTHER" id="PTHR46599">
    <property type="entry name" value="PIGGYBAC TRANSPOSABLE ELEMENT-DERIVED PROTEIN 4"/>
    <property type="match status" value="1"/>
</dbReference>
<dbReference type="Proteomes" id="UP000792457">
    <property type="component" value="Unassembled WGS sequence"/>
</dbReference>
<evidence type="ECO:0000259" key="2">
    <source>
        <dbReference type="Pfam" id="PF13843"/>
    </source>
</evidence>
<keyword evidence="4" id="KW-1185">Reference proteome</keyword>